<protein>
    <submittedName>
        <fullName evidence="2">Uncharacterized protein</fullName>
    </submittedName>
</protein>
<feature type="transmembrane region" description="Helical" evidence="1">
    <location>
        <begin position="255"/>
        <end position="277"/>
    </location>
</feature>
<keyword evidence="1" id="KW-0812">Transmembrane</keyword>
<sequence length="306" mass="34295">MKALRKTQWAIFGLAFGIFFIGVMIVIPAWDVYWAVPTTAAFDLSLNLCPTTTVKNESSNSFHFVGYMGECFPIGAFSPTPTPSPTPSSIPVSHADQYFDPGDDYFDGGVFPISSVLYATKRVTGSLVWEIVREDTQEYVYETQNVLVQDSDLTGNFGVVGGGNISIIRNSPFNLAGWTNNNEECLYPPGCTYYPLLTTFEVPSSSTFLLPDSDERYLVRVKDVDLRYETNLTTLVPIDAILHFENRHTEDETTAFFFLILGFLMIDATPGIAYFLWFQEEAYYGTADLPEESGRDSERDTRAHLD</sequence>
<reference evidence="2" key="1">
    <citation type="submission" date="2021-01" db="EMBL/GenBank/DDBJ databases">
        <authorList>
            <person name="Corre E."/>
            <person name="Pelletier E."/>
            <person name="Niang G."/>
            <person name="Scheremetjew M."/>
            <person name="Finn R."/>
            <person name="Kale V."/>
            <person name="Holt S."/>
            <person name="Cochrane G."/>
            <person name="Meng A."/>
            <person name="Brown T."/>
            <person name="Cohen L."/>
        </authorList>
    </citation>
    <scope>NUCLEOTIDE SEQUENCE</scope>
    <source>
        <strain evidence="2">SoJaBio B1-5/56/2</strain>
    </source>
</reference>
<keyword evidence="1" id="KW-0472">Membrane</keyword>
<keyword evidence="1" id="KW-1133">Transmembrane helix</keyword>
<organism evidence="2">
    <name type="scientific">Paramoeba aestuarina</name>
    <dbReference type="NCBI Taxonomy" id="180227"/>
    <lineage>
        <taxon>Eukaryota</taxon>
        <taxon>Amoebozoa</taxon>
        <taxon>Discosea</taxon>
        <taxon>Flabellinia</taxon>
        <taxon>Dactylopodida</taxon>
        <taxon>Paramoebidae</taxon>
        <taxon>Paramoeba</taxon>
    </lineage>
</organism>
<proteinExistence type="predicted"/>
<evidence type="ECO:0000256" key="1">
    <source>
        <dbReference type="SAM" id="Phobius"/>
    </source>
</evidence>
<evidence type="ECO:0000313" key="2">
    <source>
        <dbReference type="EMBL" id="CAE2291526.1"/>
    </source>
</evidence>
<gene>
    <name evidence="2" type="ORF">NAES01612_LOCUS5442</name>
</gene>
<dbReference type="AlphaFoldDB" id="A0A7S4KDF6"/>
<accession>A0A7S4KDF6</accession>
<feature type="transmembrane region" description="Helical" evidence="1">
    <location>
        <begin position="9"/>
        <end position="30"/>
    </location>
</feature>
<name>A0A7S4KDF6_9EUKA</name>
<dbReference type="EMBL" id="HBKR01008238">
    <property type="protein sequence ID" value="CAE2291526.1"/>
    <property type="molecule type" value="Transcribed_RNA"/>
</dbReference>